<dbReference type="InterPro" id="IPR043502">
    <property type="entry name" value="DNA/RNA_pol_sf"/>
</dbReference>
<accession>A0A7K9TVV9</accession>
<comment type="caution">
    <text evidence="8">The sequence shown here is derived from an EMBL/GenBank/DDBJ whole genome shotgun (WGS) entry which is preliminary data.</text>
</comment>
<keyword evidence="2" id="KW-0548">Nucleotidyltransferase</keyword>
<dbReference type="Proteomes" id="UP000579406">
    <property type="component" value="Unassembled WGS sequence"/>
</dbReference>
<dbReference type="Pfam" id="PF06817">
    <property type="entry name" value="RVT_thumb"/>
    <property type="match status" value="1"/>
</dbReference>
<feature type="domain" description="Reverse transcriptase thumb" evidence="7">
    <location>
        <begin position="1"/>
        <end position="49"/>
    </location>
</feature>
<dbReference type="PANTHER" id="PTHR41694">
    <property type="entry name" value="ENDOGENOUS RETROVIRUS GROUP K MEMBER POL PROTEIN"/>
    <property type="match status" value="1"/>
</dbReference>
<dbReference type="InterPro" id="IPR010661">
    <property type="entry name" value="RVT_thumb"/>
</dbReference>
<dbReference type="GO" id="GO:0003964">
    <property type="term" value="F:RNA-directed DNA polymerase activity"/>
    <property type="evidence" value="ECO:0007669"/>
    <property type="project" value="UniProtKB-KW"/>
</dbReference>
<evidence type="ECO:0000256" key="1">
    <source>
        <dbReference type="ARBA" id="ARBA00022679"/>
    </source>
</evidence>
<proteinExistence type="predicted"/>
<evidence type="ECO:0000256" key="4">
    <source>
        <dbReference type="ARBA" id="ARBA00022759"/>
    </source>
</evidence>
<evidence type="ECO:0000313" key="8">
    <source>
        <dbReference type="EMBL" id="NXI52637.1"/>
    </source>
</evidence>
<reference evidence="8 9" key="1">
    <citation type="submission" date="2019-09" db="EMBL/GenBank/DDBJ databases">
        <title>Bird 10,000 Genomes (B10K) Project - Family phase.</title>
        <authorList>
            <person name="Zhang G."/>
        </authorList>
    </citation>
    <scope>NUCLEOTIDE SEQUENCE [LARGE SCALE GENOMIC DNA]</scope>
    <source>
        <strain evidence="8">B10K-DU-001-61</strain>
        <tissue evidence="8">Muscle</tissue>
    </source>
</reference>
<name>A0A7K9TVV9_9AVES</name>
<dbReference type="InterPro" id="IPR043128">
    <property type="entry name" value="Rev_trsase/Diguanyl_cyclase"/>
</dbReference>
<sequence>IQKLMGAINWVRPYLGLTSSQLSPLMELLKGDSDICAQRWLTKEAHQVLDEVERAIQNKDVYCLELTELVQVFVLTDHMIPYALLCRWNETWADPLHVL</sequence>
<keyword evidence="6" id="KW-0695">RNA-directed DNA polymerase</keyword>
<keyword evidence="4" id="KW-0255">Endonuclease</keyword>
<evidence type="ECO:0000256" key="6">
    <source>
        <dbReference type="ARBA" id="ARBA00022918"/>
    </source>
</evidence>
<dbReference type="GO" id="GO:0035613">
    <property type="term" value="F:RNA stem-loop binding"/>
    <property type="evidence" value="ECO:0007669"/>
    <property type="project" value="TreeGrafter"/>
</dbReference>
<gene>
    <name evidence="8" type="primary">Ervk10</name>
    <name evidence="8" type="ORF">CHLAEN_R13623</name>
</gene>
<evidence type="ECO:0000256" key="5">
    <source>
        <dbReference type="ARBA" id="ARBA00022801"/>
    </source>
</evidence>
<dbReference type="Gene3D" id="3.30.70.270">
    <property type="match status" value="1"/>
</dbReference>
<protein>
    <submittedName>
        <fullName evidence="8">POK10 protein</fullName>
    </submittedName>
</protein>
<dbReference type="EMBL" id="VWZY01004354">
    <property type="protein sequence ID" value="NXI52637.1"/>
    <property type="molecule type" value="Genomic_DNA"/>
</dbReference>
<keyword evidence="5" id="KW-0378">Hydrolase</keyword>
<keyword evidence="1" id="KW-0808">Transferase</keyword>
<evidence type="ECO:0000259" key="7">
    <source>
        <dbReference type="Pfam" id="PF06817"/>
    </source>
</evidence>
<organism evidence="8 9">
    <name type="scientific">Chloroceryle aenea</name>
    <name type="common">American pygmy kingfisher</name>
    <dbReference type="NCBI Taxonomy" id="176938"/>
    <lineage>
        <taxon>Eukaryota</taxon>
        <taxon>Metazoa</taxon>
        <taxon>Chordata</taxon>
        <taxon>Craniata</taxon>
        <taxon>Vertebrata</taxon>
        <taxon>Euteleostomi</taxon>
        <taxon>Archelosauria</taxon>
        <taxon>Archosauria</taxon>
        <taxon>Dinosauria</taxon>
        <taxon>Saurischia</taxon>
        <taxon>Theropoda</taxon>
        <taxon>Coelurosauria</taxon>
        <taxon>Aves</taxon>
        <taxon>Neognathae</taxon>
        <taxon>Neoaves</taxon>
        <taxon>Telluraves</taxon>
        <taxon>Coraciimorphae</taxon>
        <taxon>Coraciiformes</taxon>
        <taxon>Cerylidae</taxon>
        <taxon>Chloroceryle</taxon>
    </lineage>
</organism>
<keyword evidence="9" id="KW-1185">Reference proteome</keyword>
<dbReference type="GO" id="GO:0016787">
    <property type="term" value="F:hydrolase activity"/>
    <property type="evidence" value="ECO:0007669"/>
    <property type="project" value="UniProtKB-KW"/>
</dbReference>
<evidence type="ECO:0000256" key="3">
    <source>
        <dbReference type="ARBA" id="ARBA00022722"/>
    </source>
</evidence>
<dbReference type="PANTHER" id="PTHR41694:SF3">
    <property type="entry name" value="RNA-DIRECTED DNA POLYMERASE-RELATED"/>
    <property type="match status" value="1"/>
</dbReference>
<evidence type="ECO:0000313" key="9">
    <source>
        <dbReference type="Proteomes" id="UP000579406"/>
    </source>
</evidence>
<keyword evidence="3" id="KW-0540">Nuclease</keyword>
<feature type="non-terminal residue" evidence="8">
    <location>
        <position position="1"/>
    </location>
</feature>
<feature type="non-terminal residue" evidence="8">
    <location>
        <position position="99"/>
    </location>
</feature>
<evidence type="ECO:0000256" key="2">
    <source>
        <dbReference type="ARBA" id="ARBA00022695"/>
    </source>
</evidence>
<dbReference type="AlphaFoldDB" id="A0A7K9TVV9"/>
<dbReference type="SUPFAM" id="SSF56672">
    <property type="entry name" value="DNA/RNA polymerases"/>
    <property type="match status" value="1"/>
</dbReference>
<dbReference type="GO" id="GO:0004519">
    <property type="term" value="F:endonuclease activity"/>
    <property type="evidence" value="ECO:0007669"/>
    <property type="project" value="UniProtKB-KW"/>
</dbReference>
<dbReference type="OrthoDB" id="9395730at2759"/>